<dbReference type="Gene3D" id="3.20.20.190">
    <property type="entry name" value="Phosphatidylinositol (PI) phosphodiesterase"/>
    <property type="match status" value="1"/>
</dbReference>
<dbReference type="PANTHER" id="PTHR46211">
    <property type="entry name" value="GLYCEROPHOSPHORYL DIESTER PHOSPHODIESTERASE"/>
    <property type="match status" value="1"/>
</dbReference>
<dbReference type="PROSITE" id="PS51704">
    <property type="entry name" value="GP_PDE"/>
    <property type="match status" value="1"/>
</dbReference>
<evidence type="ECO:0000313" key="4">
    <source>
        <dbReference type="Proteomes" id="UP001500729"/>
    </source>
</evidence>
<dbReference type="Proteomes" id="UP001500729">
    <property type="component" value="Unassembled WGS sequence"/>
</dbReference>
<feature type="chain" id="PRO_5046377316" evidence="1">
    <location>
        <begin position="24"/>
        <end position="290"/>
    </location>
</feature>
<keyword evidence="1" id="KW-0732">Signal</keyword>
<dbReference type="Pfam" id="PF03009">
    <property type="entry name" value="GDPD"/>
    <property type="match status" value="1"/>
</dbReference>
<dbReference type="InterPro" id="IPR030395">
    <property type="entry name" value="GP_PDE_dom"/>
</dbReference>
<evidence type="ECO:0000256" key="1">
    <source>
        <dbReference type="SAM" id="SignalP"/>
    </source>
</evidence>
<comment type="caution">
    <text evidence="3">The sequence shown here is derived from an EMBL/GenBank/DDBJ whole genome shotgun (WGS) entry which is preliminary data.</text>
</comment>
<organism evidence="3 4">
    <name type="scientific">Saccharopolyspora erythraea</name>
    <name type="common">Streptomyces erythraeus</name>
    <dbReference type="NCBI Taxonomy" id="1836"/>
    <lineage>
        <taxon>Bacteria</taxon>
        <taxon>Bacillati</taxon>
        <taxon>Actinomycetota</taxon>
        <taxon>Actinomycetes</taxon>
        <taxon>Pseudonocardiales</taxon>
        <taxon>Pseudonocardiaceae</taxon>
        <taxon>Saccharopolyspora</taxon>
    </lineage>
</organism>
<accession>A0ABN1EA77</accession>
<sequence>MLHRIAVAAAALVVSTVVGPAATAETVAQATVANIAHRGASAYAPENTLAAVRLGVEMKADLVEIDVQQTKDHQLVVIHDTTLARTTDVEQKFPARAPWRVSDFTLDEVRTLDGGSWKDPRYTGELVPTLTEVLDVLERSQSGLLLEAKAPELYPGIAERIADELKQRPWWVQPDPTARHLVVQSFNWDFIRHFHGLLPQVQVGVLGAPTAEQLADVATYSNQVNPHHSAATPDYIGAVHARGMRINPYTVNDPVLMRTLIDRGVDGIISDRPDVLYEEIHNLAPHRAGA</sequence>
<name>A0ABN1EA77_SACER</name>
<dbReference type="GO" id="GO:0016787">
    <property type="term" value="F:hydrolase activity"/>
    <property type="evidence" value="ECO:0007669"/>
    <property type="project" value="UniProtKB-KW"/>
</dbReference>
<evidence type="ECO:0000259" key="2">
    <source>
        <dbReference type="PROSITE" id="PS51704"/>
    </source>
</evidence>
<keyword evidence="3" id="KW-0378">Hydrolase</keyword>
<dbReference type="EMBL" id="BAAAGS010000097">
    <property type="protein sequence ID" value="GAA0562320.1"/>
    <property type="molecule type" value="Genomic_DNA"/>
</dbReference>
<dbReference type="SUPFAM" id="SSF51695">
    <property type="entry name" value="PLC-like phosphodiesterases"/>
    <property type="match status" value="1"/>
</dbReference>
<dbReference type="PANTHER" id="PTHR46211:SF1">
    <property type="entry name" value="GLYCEROPHOSPHODIESTER PHOSPHODIESTERASE, CYTOPLASMIC"/>
    <property type="match status" value="1"/>
</dbReference>
<proteinExistence type="predicted"/>
<feature type="domain" description="GP-PDE" evidence="2">
    <location>
        <begin position="32"/>
        <end position="280"/>
    </location>
</feature>
<protein>
    <submittedName>
        <fullName evidence="3">Hydrolase</fullName>
    </submittedName>
</protein>
<evidence type="ECO:0000313" key="3">
    <source>
        <dbReference type="EMBL" id="GAA0562320.1"/>
    </source>
</evidence>
<gene>
    <name evidence="3" type="ORF">GCM10009533_68660</name>
</gene>
<dbReference type="RefSeq" id="WP_009950711.1">
    <property type="nucleotide sequence ID" value="NZ_BAAAGS010000097.1"/>
</dbReference>
<feature type="signal peptide" evidence="1">
    <location>
        <begin position="1"/>
        <end position="23"/>
    </location>
</feature>
<dbReference type="InterPro" id="IPR017946">
    <property type="entry name" value="PLC-like_Pdiesterase_TIM-brl"/>
</dbReference>
<reference evidence="3 4" key="1">
    <citation type="journal article" date="2019" name="Int. J. Syst. Evol. Microbiol.">
        <title>The Global Catalogue of Microorganisms (GCM) 10K type strain sequencing project: providing services to taxonomists for standard genome sequencing and annotation.</title>
        <authorList>
            <consortium name="The Broad Institute Genomics Platform"/>
            <consortium name="The Broad Institute Genome Sequencing Center for Infectious Disease"/>
            <person name="Wu L."/>
            <person name="Ma J."/>
        </authorList>
    </citation>
    <scope>NUCLEOTIDE SEQUENCE [LARGE SCALE GENOMIC DNA]</scope>
    <source>
        <strain evidence="3 4">JCM 10303</strain>
    </source>
</reference>
<keyword evidence="4" id="KW-1185">Reference proteome</keyword>